<dbReference type="InterPro" id="IPR050194">
    <property type="entry name" value="Glycosyltransferase_grp1"/>
</dbReference>
<dbReference type="PANTHER" id="PTHR45947">
    <property type="entry name" value="SULFOQUINOVOSYL TRANSFERASE SQD2"/>
    <property type="match status" value="1"/>
</dbReference>
<keyword evidence="2" id="KW-0328">Glycosyltransferase</keyword>
<evidence type="ECO:0000259" key="4">
    <source>
        <dbReference type="Pfam" id="PF00534"/>
    </source>
</evidence>
<dbReference type="InterPro" id="IPR001296">
    <property type="entry name" value="Glyco_trans_1"/>
</dbReference>
<dbReference type="GO" id="GO:0016758">
    <property type="term" value="F:hexosyltransferase activity"/>
    <property type="evidence" value="ECO:0007669"/>
    <property type="project" value="TreeGrafter"/>
</dbReference>
<accession>A0A7W8Y9L9</accession>
<keyword evidence="3 6" id="KW-0808">Transferase</keyword>
<evidence type="ECO:0000313" key="7">
    <source>
        <dbReference type="Proteomes" id="UP000523863"/>
    </source>
</evidence>
<protein>
    <recommendedName>
        <fullName evidence="1">D-inositol 3-phosphate glycosyltransferase</fullName>
    </recommendedName>
</protein>
<keyword evidence="7" id="KW-1185">Reference proteome</keyword>
<feature type="domain" description="Glycosyltransferase subfamily 4-like N-terminal" evidence="5">
    <location>
        <begin position="214"/>
        <end position="388"/>
    </location>
</feature>
<dbReference type="AlphaFoldDB" id="A0A7W8Y9L9"/>
<name>A0A7W8Y9L9_9MICC</name>
<feature type="domain" description="Glycosyl transferase family 1" evidence="4">
    <location>
        <begin position="405"/>
        <end position="574"/>
    </location>
</feature>
<dbReference type="EMBL" id="JACHBL010000001">
    <property type="protein sequence ID" value="MBB5597494.1"/>
    <property type="molecule type" value="Genomic_DNA"/>
</dbReference>
<evidence type="ECO:0000313" key="6">
    <source>
        <dbReference type="EMBL" id="MBB5597494.1"/>
    </source>
</evidence>
<dbReference type="Proteomes" id="UP000523863">
    <property type="component" value="Unassembled WGS sequence"/>
</dbReference>
<gene>
    <name evidence="6" type="ORF">BKA12_000574</name>
</gene>
<evidence type="ECO:0000259" key="5">
    <source>
        <dbReference type="Pfam" id="PF13579"/>
    </source>
</evidence>
<dbReference type="Pfam" id="PF00534">
    <property type="entry name" value="Glycos_transf_1"/>
    <property type="match status" value="1"/>
</dbReference>
<dbReference type="CDD" id="cd03794">
    <property type="entry name" value="GT4_WbuB-like"/>
    <property type="match status" value="1"/>
</dbReference>
<comment type="caution">
    <text evidence="6">The sequence shown here is derived from an EMBL/GenBank/DDBJ whole genome shotgun (WGS) entry which is preliminary data.</text>
</comment>
<dbReference type="GO" id="GO:1901137">
    <property type="term" value="P:carbohydrate derivative biosynthetic process"/>
    <property type="evidence" value="ECO:0007669"/>
    <property type="project" value="UniProtKB-ARBA"/>
</dbReference>
<dbReference type="SUPFAM" id="SSF53756">
    <property type="entry name" value="UDP-Glycosyltransferase/glycogen phosphorylase"/>
    <property type="match status" value="1"/>
</dbReference>
<dbReference type="RefSeq" id="WP_183640517.1">
    <property type="nucleotide sequence ID" value="NZ_JACHBL010000001.1"/>
</dbReference>
<dbReference type="PANTHER" id="PTHR45947:SF3">
    <property type="entry name" value="SULFOQUINOVOSYL TRANSFERASE SQD2"/>
    <property type="match status" value="1"/>
</dbReference>
<organism evidence="6 7">
    <name type="scientific">Neomicrococcus lactis</name>
    <dbReference type="NCBI Taxonomy" id="732241"/>
    <lineage>
        <taxon>Bacteria</taxon>
        <taxon>Bacillati</taxon>
        <taxon>Actinomycetota</taxon>
        <taxon>Actinomycetes</taxon>
        <taxon>Micrococcales</taxon>
        <taxon>Micrococcaceae</taxon>
        <taxon>Neomicrococcus</taxon>
    </lineage>
</organism>
<evidence type="ECO:0000256" key="2">
    <source>
        <dbReference type="ARBA" id="ARBA00022676"/>
    </source>
</evidence>
<evidence type="ECO:0000256" key="1">
    <source>
        <dbReference type="ARBA" id="ARBA00021292"/>
    </source>
</evidence>
<reference evidence="6 7" key="1">
    <citation type="submission" date="2020-08" db="EMBL/GenBank/DDBJ databases">
        <title>Sequencing the genomes of 1000 actinobacteria strains.</title>
        <authorList>
            <person name="Klenk H.-P."/>
        </authorList>
    </citation>
    <scope>NUCLEOTIDE SEQUENCE [LARGE SCALE GENOMIC DNA]</scope>
    <source>
        <strain evidence="6 7">DSM 23694</strain>
    </source>
</reference>
<proteinExistence type="predicted"/>
<sequence>MLKTSKTSKKQVRISAATDWPFSLKNLWAMRGPLLETWRAEPVSMIVNLHRRRGNQRTAAVIDFVSQRSSGFPLVGVSALTALLAEDAATLEKRLNVAKSVKLTSRGAKVLADIAITAGHVGLAEVFAASMTNSNSGARVTRAKLLWHNGELSKAIEQLSGSNHRESRLREFYSAEREVFGGWRPRLESLEDFSPIPNVVLHLLTNSLPHTESGYTQRSHSILLEQAKSGVEVHAVTRLGYPQSIGVPHAHGVDIVDGIKYHRMSLDGPRLNLRDHHQQEAEKLLDLVSTIRPSVIHTTTHFVNGLVAGAVSRAAGIPWIYEIRGQLSDTWASKRGPEAVRSERYLSFKREELAVARSADAVITIGEQMRELLISREMDSSSISMAPNAVGESFLVSPRSAEMVRAELGLEVSPIFMGTVSSLVEYEGLETLIQAYALLRSRRDDIRLLIVGDGASGLRLRRAATELGLDPATIFTGRVPREQAVKYHQALDIFVVPRQDLLVTRAVTPLKPVEAMAMERPVVASDLPALREIVTDGVTGVLVPPSDHVELAKALEELVDDSELRLRMGRAGRESVLQNRTWRSSVQASLKLYKQFSERNTSTIND</sequence>
<dbReference type="Gene3D" id="3.40.50.2000">
    <property type="entry name" value="Glycogen Phosphorylase B"/>
    <property type="match status" value="2"/>
</dbReference>
<dbReference type="Pfam" id="PF13579">
    <property type="entry name" value="Glyco_trans_4_4"/>
    <property type="match status" value="1"/>
</dbReference>
<dbReference type="InterPro" id="IPR028098">
    <property type="entry name" value="Glyco_trans_4-like_N"/>
</dbReference>
<evidence type="ECO:0000256" key="3">
    <source>
        <dbReference type="ARBA" id="ARBA00022679"/>
    </source>
</evidence>